<dbReference type="Proteomes" id="UP001054945">
    <property type="component" value="Unassembled WGS sequence"/>
</dbReference>
<dbReference type="AlphaFoldDB" id="A0AAV4RR58"/>
<keyword evidence="1" id="KW-0472">Membrane</keyword>
<comment type="caution">
    <text evidence="2">The sequence shown here is derived from an EMBL/GenBank/DDBJ whole genome shotgun (WGS) entry which is preliminary data.</text>
</comment>
<keyword evidence="1" id="KW-1133">Transmembrane helix</keyword>
<dbReference type="EMBL" id="BPLR01008195">
    <property type="protein sequence ID" value="GIY22790.1"/>
    <property type="molecule type" value="Genomic_DNA"/>
</dbReference>
<feature type="transmembrane region" description="Helical" evidence="1">
    <location>
        <begin position="62"/>
        <end position="84"/>
    </location>
</feature>
<keyword evidence="3" id="KW-1185">Reference proteome</keyword>
<evidence type="ECO:0000313" key="2">
    <source>
        <dbReference type="EMBL" id="GIY22790.1"/>
    </source>
</evidence>
<keyword evidence="1" id="KW-0812">Transmembrane</keyword>
<evidence type="ECO:0000256" key="1">
    <source>
        <dbReference type="SAM" id="Phobius"/>
    </source>
</evidence>
<accession>A0AAV4RR58</accession>
<name>A0AAV4RR58_CAEEX</name>
<sequence>MALYDPTLIEETRKVCHKHAGTTLYWWDDPMPGWWPLGKIKVAILNTGPGISDTFSVLYSSSIALCLLSLALKCFIAGGVPFVVLESILMGPRGCPVLCIFWMPNFRDSLQWVKLDIIQRDKE</sequence>
<organism evidence="2 3">
    <name type="scientific">Caerostris extrusa</name>
    <name type="common">Bark spider</name>
    <name type="synonym">Caerostris bankana</name>
    <dbReference type="NCBI Taxonomy" id="172846"/>
    <lineage>
        <taxon>Eukaryota</taxon>
        <taxon>Metazoa</taxon>
        <taxon>Ecdysozoa</taxon>
        <taxon>Arthropoda</taxon>
        <taxon>Chelicerata</taxon>
        <taxon>Arachnida</taxon>
        <taxon>Araneae</taxon>
        <taxon>Araneomorphae</taxon>
        <taxon>Entelegynae</taxon>
        <taxon>Araneoidea</taxon>
        <taxon>Araneidae</taxon>
        <taxon>Caerostris</taxon>
    </lineage>
</organism>
<evidence type="ECO:0000313" key="3">
    <source>
        <dbReference type="Proteomes" id="UP001054945"/>
    </source>
</evidence>
<gene>
    <name evidence="2" type="ORF">CEXT_523251</name>
</gene>
<protein>
    <submittedName>
        <fullName evidence="2">Uncharacterized protein</fullName>
    </submittedName>
</protein>
<reference evidence="2 3" key="1">
    <citation type="submission" date="2021-06" db="EMBL/GenBank/DDBJ databases">
        <title>Caerostris extrusa draft genome.</title>
        <authorList>
            <person name="Kono N."/>
            <person name="Arakawa K."/>
        </authorList>
    </citation>
    <scope>NUCLEOTIDE SEQUENCE [LARGE SCALE GENOMIC DNA]</scope>
</reference>
<proteinExistence type="predicted"/>